<dbReference type="Pfam" id="PF13772">
    <property type="entry name" value="AIG2_2"/>
    <property type="match status" value="1"/>
</dbReference>
<dbReference type="GO" id="GO:0003839">
    <property type="term" value="F:gamma-glutamylcyclotransferase activity"/>
    <property type="evidence" value="ECO:0007669"/>
    <property type="project" value="InterPro"/>
</dbReference>
<dbReference type="InterPro" id="IPR036568">
    <property type="entry name" value="GGCT-like_sf"/>
</dbReference>
<evidence type="ECO:0000256" key="1">
    <source>
        <dbReference type="ARBA" id="ARBA00023239"/>
    </source>
</evidence>
<protein>
    <submittedName>
        <fullName evidence="4">Gamma-glutamylcyclotransferase</fullName>
    </submittedName>
</protein>
<dbReference type="AlphaFoldDB" id="A0A2N5C2P8"/>
<dbReference type="GO" id="GO:0016740">
    <property type="term" value="F:transferase activity"/>
    <property type="evidence" value="ECO:0007669"/>
    <property type="project" value="UniProtKB-KW"/>
</dbReference>
<sequence length="181" mass="19404">MHYFAYGSNMAIQRLKARVPSAQFVCSARLSGHILKFHKPSKDGSGKCDAAHSGNASDLVLGAVFSILESELPLLDKAEGNGYGYERKPVTVATEALGEICAQTYLATKFDPSLRPLDWYKEHVIRGATSIALPASYIASIEAVACDVDTDASRRATELAIYGSQFRREGPPTSCACGPCA</sequence>
<organism evidence="4 5">
    <name type="scientific">Cupriavidus pauculus</name>
    <dbReference type="NCBI Taxonomy" id="82633"/>
    <lineage>
        <taxon>Bacteria</taxon>
        <taxon>Pseudomonadati</taxon>
        <taxon>Pseudomonadota</taxon>
        <taxon>Betaproteobacteria</taxon>
        <taxon>Burkholderiales</taxon>
        <taxon>Burkholderiaceae</taxon>
        <taxon>Cupriavidus</taxon>
    </lineage>
</organism>
<evidence type="ECO:0000313" key="4">
    <source>
        <dbReference type="EMBL" id="PLP96502.1"/>
    </source>
</evidence>
<keyword evidence="1" id="KW-0456">Lyase</keyword>
<dbReference type="InterPro" id="IPR013024">
    <property type="entry name" value="GGCT-like"/>
</dbReference>
<reference evidence="4 5" key="1">
    <citation type="submission" date="2017-12" db="EMBL/GenBank/DDBJ databases">
        <title>Genome sequence of the active heterotrophic nitrifier-denitrifier, Cupriavidus pauculus UM1.</title>
        <authorList>
            <person name="Putonti C."/>
            <person name="Castignetti D."/>
        </authorList>
    </citation>
    <scope>NUCLEOTIDE SEQUENCE [LARGE SCALE GENOMIC DNA]</scope>
    <source>
        <strain evidence="4 5">UM1</strain>
    </source>
</reference>
<dbReference type="InterPro" id="IPR017939">
    <property type="entry name" value="G-Glutamylcylcotransferase"/>
</dbReference>
<evidence type="ECO:0000256" key="2">
    <source>
        <dbReference type="PIRSR" id="PIRSR617939-1"/>
    </source>
</evidence>
<dbReference type="Proteomes" id="UP000234341">
    <property type="component" value="Unassembled WGS sequence"/>
</dbReference>
<dbReference type="PANTHER" id="PTHR12935:SF0">
    <property type="entry name" value="GAMMA-GLUTAMYLCYCLOTRANSFERASE"/>
    <property type="match status" value="1"/>
</dbReference>
<keyword evidence="4" id="KW-0808">Transferase</keyword>
<dbReference type="SUPFAM" id="SSF110857">
    <property type="entry name" value="Gamma-glutamyl cyclotransferase-like"/>
    <property type="match status" value="1"/>
</dbReference>
<feature type="binding site" evidence="3">
    <location>
        <position position="120"/>
    </location>
    <ligand>
        <name>substrate</name>
    </ligand>
</feature>
<comment type="caution">
    <text evidence="4">The sequence shown here is derived from an EMBL/GenBank/DDBJ whole genome shotgun (WGS) entry which is preliminary data.</text>
</comment>
<dbReference type="OrthoDB" id="5401862at2"/>
<gene>
    <name evidence="4" type="ORF">CYJ10_32335</name>
</gene>
<accession>A0A2N5C2P8</accession>
<evidence type="ECO:0000313" key="5">
    <source>
        <dbReference type="Proteomes" id="UP000234341"/>
    </source>
</evidence>
<feature type="active site" description="Proton acceptor" evidence="2">
    <location>
        <position position="79"/>
    </location>
</feature>
<evidence type="ECO:0000256" key="3">
    <source>
        <dbReference type="PIRSR" id="PIRSR617939-2"/>
    </source>
</evidence>
<name>A0A2N5C2P8_9BURK</name>
<dbReference type="PANTHER" id="PTHR12935">
    <property type="entry name" value="GAMMA-GLUTAMYLCYCLOTRANSFERASE"/>
    <property type="match status" value="1"/>
</dbReference>
<dbReference type="CDD" id="cd06661">
    <property type="entry name" value="GGCT_like"/>
    <property type="match status" value="1"/>
</dbReference>
<proteinExistence type="predicted"/>
<dbReference type="Gene3D" id="3.10.490.10">
    <property type="entry name" value="Gamma-glutamyl cyclotransferase-like"/>
    <property type="match status" value="1"/>
</dbReference>
<feature type="binding site" evidence="3">
    <location>
        <begin position="3"/>
        <end position="8"/>
    </location>
    <ligand>
        <name>substrate</name>
    </ligand>
</feature>
<dbReference type="EMBL" id="PJRP01000027">
    <property type="protein sequence ID" value="PLP96502.1"/>
    <property type="molecule type" value="Genomic_DNA"/>
</dbReference>